<dbReference type="InterPro" id="IPR036728">
    <property type="entry name" value="PBP_GOBP_sf"/>
</dbReference>
<dbReference type="KEGG" id="pbar:105425517"/>
<organism evidence="1 2">
    <name type="scientific">Pogonomyrmex barbatus</name>
    <name type="common">red harvester ant</name>
    <dbReference type="NCBI Taxonomy" id="144034"/>
    <lineage>
        <taxon>Eukaryota</taxon>
        <taxon>Metazoa</taxon>
        <taxon>Ecdysozoa</taxon>
        <taxon>Arthropoda</taxon>
        <taxon>Hexapoda</taxon>
        <taxon>Insecta</taxon>
        <taxon>Pterygota</taxon>
        <taxon>Neoptera</taxon>
        <taxon>Endopterygota</taxon>
        <taxon>Hymenoptera</taxon>
        <taxon>Apocrita</taxon>
        <taxon>Aculeata</taxon>
        <taxon>Formicoidea</taxon>
        <taxon>Formicidae</taxon>
        <taxon>Myrmicinae</taxon>
        <taxon>Pogonomyrmex</taxon>
    </lineage>
</organism>
<dbReference type="InterPro" id="IPR006170">
    <property type="entry name" value="PBP/GOBP"/>
</dbReference>
<proteinExistence type="predicted"/>
<evidence type="ECO:0000313" key="2">
    <source>
        <dbReference type="RefSeq" id="XP_011634633.1"/>
    </source>
</evidence>
<dbReference type="SUPFAM" id="SSF47565">
    <property type="entry name" value="Insect pheromone/odorant-binding proteins"/>
    <property type="match status" value="1"/>
</dbReference>
<dbReference type="RefSeq" id="XP_011634633.1">
    <property type="nucleotide sequence ID" value="XM_011636331.1"/>
</dbReference>
<gene>
    <name evidence="2" type="primary">LOC105425517</name>
</gene>
<protein>
    <submittedName>
        <fullName evidence="2">Uncharacterized protein LOC105425517 isoform X1</fullName>
    </submittedName>
</protein>
<dbReference type="Proteomes" id="UP000504615">
    <property type="component" value="Unplaced"/>
</dbReference>
<reference evidence="2" key="1">
    <citation type="submission" date="2025-08" db="UniProtKB">
        <authorList>
            <consortium name="RefSeq"/>
        </authorList>
    </citation>
    <scope>IDENTIFICATION</scope>
</reference>
<keyword evidence="1" id="KW-1185">Reference proteome</keyword>
<dbReference type="GO" id="GO:0005549">
    <property type="term" value="F:odorant binding"/>
    <property type="evidence" value="ECO:0007669"/>
    <property type="project" value="InterPro"/>
</dbReference>
<dbReference type="GeneID" id="105425517"/>
<dbReference type="Gene3D" id="1.10.238.190">
    <property type="match status" value="1"/>
</dbReference>
<evidence type="ECO:0000313" key="1">
    <source>
        <dbReference type="Proteomes" id="UP000504615"/>
    </source>
</evidence>
<accession>A0A6I9WRZ5</accession>
<name>A0A6I9WRZ5_9HYME</name>
<sequence length="188" mass="21967">MCIVEKQCITLNNKLIETGRKARLHTLYVRLIQCRASRKIICEPRDGCQRIIMRNLSLRNLLYVKTAHDAQMSNNVKSETFDMKELINYYEAFVECTTKLGESHLTKPEVSFCMAKKLNFVNEDGTIRWNEGIAYFKKVVHDTNKLNEITKALLQCKEQEDAKEGTHEKFLKIFQCAMPKLKLVRQMM</sequence>
<dbReference type="Pfam" id="PF01395">
    <property type="entry name" value="PBP_GOBP"/>
    <property type="match status" value="1"/>
</dbReference>
<dbReference type="AlphaFoldDB" id="A0A6I9WRZ5"/>
<dbReference type="InterPro" id="IPR038211">
    <property type="entry name" value="Ant_venon_allerg_soli_2/4_sf"/>
</dbReference>